<evidence type="ECO:0000313" key="2">
    <source>
        <dbReference type="EMBL" id="NMM43118.1"/>
    </source>
</evidence>
<keyword evidence="1" id="KW-0472">Membrane</keyword>
<keyword evidence="1" id="KW-1133">Transmembrane helix</keyword>
<accession>A0A7Y0HE42</accession>
<organism evidence="2 3">
    <name type="scientific">Pacificispira spongiicola</name>
    <dbReference type="NCBI Taxonomy" id="2729598"/>
    <lineage>
        <taxon>Bacteria</taxon>
        <taxon>Pseudomonadati</taxon>
        <taxon>Pseudomonadota</taxon>
        <taxon>Alphaproteobacteria</taxon>
        <taxon>Rhodospirillales</taxon>
        <taxon>Rhodospirillaceae</taxon>
        <taxon>Pacificispira</taxon>
    </lineage>
</organism>
<dbReference type="AlphaFoldDB" id="A0A7Y0HE42"/>
<evidence type="ECO:0000313" key="3">
    <source>
        <dbReference type="Proteomes" id="UP000539372"/>
    </source>
</evidence>
<keyword evidence="1" id="KW-0812">Transmembrane</keyword>
<dbReference type="EMBL" id="JABBNT010000001">
    <property type="protein sequence ID" value="NMM43118.1"/>
    <property type="molecule type" value="Genomic_DNA"/>
</dbReference>
<feature type="transmembrane region" description="Helical" evidence="1">
    <location>
        <begin position="21"/>
        <end position="49"/>
    </location>
</feature>
<reference evidence="2 3" key="1">
    <citation type="submission" date="2020-04" db="EMBL/GenBank/DDBJ databases">
        <title>Rhodospirillaceae bacterium KN72 isolated from deep sea.</title>
        <authorList>
            <person name="Zhang D.-C."/>
        </authorList>
    </citation>
    <scope>NUCLEOTIDE SEQUENCE [LARGE SCALE GENOMIC DNA]</scope>
    <source>
        <strain evidence="2 3">KN72</strain>
    </source>
</reference>
<dbReference type="Proteomes" id="UP000539372">
    <property type="component" value="Unassembled WGS sequence"/>
</dbReference>
<evidence type="ECO:0000256" key="1">
    <source>
        <dbReference type="SAM" id="Phobius"/>
    </source>
</evidence>
<protein>
    <submittedName>
        <fullName evidence="2">Uncharacterized protein</fullName>
    </submittedName>
</protein>
<keyword evidence="3" id="KW-1185">Reference proteome</keyword>
<proteinExistence type="predicted"/>
<name>A0A7Y0HE42_9PROT</name>
<dbReference type="RefSeq" id="WP_169623420.1">
    <property type="nucleotide sequence ID" value="NZ_JABBNT010000001.1"/>
</dbReference>
<comment type="caution">
    <text evidence="2">The sequence shown here is derived from an EMBL/GenBank/DDBJ whole genome shotgun (WGS) entry which is preliminary data.</text>
</comment>
<sequence>MEFSGMGAMTKKNDDPVGFRNINAFLLMWVPTLFVPILLIFTFYMFRLYNIPLTISGWMFKEINIDFNFFLKIVLFMIFSRVFVAYSFRSVKVFREFFWCKGFLDYNSGEVIIKNDISSGCRKIYVGGHYAQFFTLFGKGNVVFIEDDGGAPKNRVTLIIRILLLVLTHCVGDQVFGFFGLVPEEVERVDEWTLKTGVLTLYNKL</sequence>
<feature type="transmembrane region" description="Helical" evidence="1">
    <location>
        <begin position="69"/>
        <end position="88"/>
    </location>
</feature>
<gene>
    <name evidence="2" type="ORF">HH303_01420</name>
</gene>